<evidence type="ECO:0000313" key="2">
    <source>
        <dbReference type="EMBL" id="GAA0662090.1"/>
    </source>
</evidence>
<name>A0ABN1HPP0_9ACTN</name>
<protein>
    <submittedName>
        <fullName evidence="2">Uncharacterized protein</fullName>
    </submittedName>
</protein>
<comment type="caution">
    <text evidence="2">The sequence shown here is derived from an EMBL/GenBank/DDBJ whole genome shotgun (WGS) entry which is preliminary data.</text>
</comment>
<feature type="region of interest" description="Disordered" evidence="1">
    <location>
        <begin position="1"/>
        <end position="42"/>
    </location>
</feature>
<accession>A0ABN1HPP0</accession>
<dbReference type="EMBL" id="BAAAGU010000054">
    <property type="protein sequence ID" value="GAA0662090.1"/>
    <property type="molecule type" value="Genomic_DNA"/>
</dbReference>
<evidence type="ECO:0000313" key="3">
    <source>
        <dbReference type="Proteomes" id="UP001500724"/>
    </source>
</evidence>
<dbReference type="Proteomes" id="UP001500724">
    <property type="component" value="Unassembled WGS sequence"/>
</dbReference>
<keyword evidence="3" id="KW-1185">Reference proteome</keyword>
<reference evidence="2 3" key="1">
    <citation type="journal article" date="2019" name="Int. J. Syst. Evol. Microbiol.">
        <title>The Global Catalogue of Microorganisms (GCM) 10K type strain sequencing project: providing services to taxonomists for standard genome sequencing and annotation.</title>
        <authorList>
            <consortium name="The Broad Institute Genomics Platform"/>
            <consortium name="The Broad Institute Genome Sequencing Center for Infectious Disease"/>
            <person name="Wu L."/>
            <person name="Ma J."/>
        </authorList>
    </citation>
    <scope>NUCLEOTIDE SEQUENCE [LARGE SCALE GENOMIC DNA]</scope>
    <source>
        <strain evidence="2 3">JCM 10367</strain>
    </source>
</reference>
<feature type="compositionally biased region" description="Polar residues" evidence="1">
    <location>
        <begin position="15"/>
        <end position="24"/>
    </location>
</feature>
<evidence type="ECO:0000256" key="1">
    <source>
        <dbReference type="SAM" id="MobiDB-lite"/>
    </source>
</evidence>
<feature type="region of interest" description="Disordered" evidence="1">
    <location>
        <begin position="57"/>
        <end position="80"/>
    </location>
</feature>
<organism evidence="2 3">
    <name type="scientific">Streptomyces thermocarboxydovorans</name>
    <dbReference type="NCBI Taxonomy" id="59298"/>
    <lineage>
        <taxon>Bacteria</taxon>
        <taxon>Bacillati</taxon>
        <taxon>Actinomycetota</taxon>
        <taxon>Actinomycetes</taxon>
        <taxon>Kitasatosporales</taxon>
        <taxon>Streptomycetaceae</taxon>
        <taxon>Streptomyces</taxon>
    </lineage>
</organism>
<sequence length="127" mass="14033">MAPSAPRGVDPVIETSLTRFTSSRGPFDHDSRGPHPRHLRNGRRNLGLMITESDVHKVVGSGSPGGFPSRPRAPYGRNEGVRGASLLDRIDRPRPFLNRADRFVIERRSPVDRVIGLSYEASYQSGT</sequence>
<gene>
    <name evidence="2" type="ORF">GCM10009535_47100</name>
</gene>
<proteinExistence type="predicted"/>